<keyword evidence="3" id="KW-1015">Disulfide bond</keyword>
<evidence type="ECO:0000313" key="7">
    <source>
        <dbReference type="EMBL" id="KAK7073927.1"/>
    </source>
</evidence>
<comment type="caution">
    <text evidence="7">The sequence shown here is derived from an EMBL/GenBank/DDBJ whole genome shotgun (WGS) entry which is preliminary data.</text>
</comment>
<dbReference type="CDD" id="cd00109">
    <property type="entry name" value="Kunitz-type"/>
    <property type="match status" value="1"/>
</dbReference>
<feature type="domain" description="BPTI/Kunitz inhibitor" evidence="6">
    <location>
        <begin position="147"/>
        <end position="197"/>
    </location>
</feature>
<evidence type="ECO:0000259" key="6">
    <source>
        <dbReference type="PROSITE" id="PS50279"/>
    </source>
</evidence>
<proteinExistence type="predicted"/>
<gene>
    <name evidence="7" type="ORF">SK128_024758</name>
</gene>
<dbReference type="InterPro" id="IPR036880">
    <property type="entry name" value="Kunitz_BPTI_sf"/>
</dbReference>
<reference evidence="7 8" key="1">
    <citation type="submission" date="2023-11" db="EMBL/GenBank/DDBJ databases">
        <title>Halocaridina rubra genome assembly.</title>
        <authorList>
            <person name="Smith C."/>
        </authorList>
    </citation>
    <scope>NUCLEOTIDE SEQUENCE [LARGE SCALE GENOMIC DNA]</scope>
    <source>
        <strain evidence="7">EP-1</strain>
        <tissue evidence="7">Whole</tissue>
    </source>
</reference>
<dbReference type="Proteomes" id="UP001381693">
    <property type="component" value="Unassembled WGS sequence"/>
</dbReference>
<dbReference type="EMBL" id="JAXCGZ010011929">
    <property type="protein sequence ID" value="KAK7073927.1"/>
    <property type="molecule type" value="Genomic_DNA"/>
</dbReference>
<organism evidence="7 8">
    <name type="scientific">Halocaridina rubra</name>
    <name type="common">Hawaiian red shrimp</name>
    <dbReference type="NCBI Taxonomy" id="373956"/>
    <lineage>
        <taxon>Eukaryota</taxon>
        <taxon>Metazoa</taxon>
        <taxon>Ecdysozoa</taxon>
        <taxon>Arthropoda</taxon>
        <taxon>Crustacea</taxon>
        <taxon>Multicrustacea</taxon>
        <taxon>Malacostraca</taxon>
        <taxon>Eumalacostraca</taxon>
        <taxon>Eucarida</taxon>
        <taxon>Decapoda</taxon>
        <taxon>Pleocyemata</taxon>
        <taxon>Caridea</taxon>
        <taxon>Atyoidea</taxon>
        <taxon>Atyidae</taxon>
        <taxon>Halocaridina</taxon>
    </lineage>
</organism>
<dbReference type="SUPFAM" id="SSF57362">
    <property type="entry name" value="BPTI-like"/>
    <property type="match status" value="1"/>
</dbReference>
<feature type="region of interest" description="Disordered" evidence="4">
    <location>
        <begin position="255"/>
        <end position="330"/>
    </location>
</feature>
<keyword evidence="1" id="KW-0646">Protease inhibitor</keyword>
<evidence type="ECO:0000256" key="1">
    <source>
        <dbReference type="ARBA" id="ARBA00022690"/>
    </source>
</evidence>
<dbReference type="GO" id="GO:0004867">
    <property type="term" value="F:serine-type endopeptidase inhibitor activity"/>
    <property type="evidence" value="ECO:0007669"/>
    <property type="project" value="UniProtKB-KW"/>
</dbReference>
<dbReference type="AlphaFoldDB" id="A0AAN9A8K0"/>
<feature type="signal peptide" evidence="5">
    <location>
        <begin position="1"/>
        <end position="22"/>
    </location>
</feature>
<protein>
    <recommendedName>
        <fullName evidence="6">BPTI/Kunitz inhibitor domain-containing protein</fullName>
    </recommendedName>
</protein>
<evidence type="ECO:0000313" key="8">
    <source>
        <dbReference type="Proteomes" id="UP001381693"/>
    </source>
</evidence>
<feature type="region of interest" description="Disordered" evidence="4">
    <location>
        <begin position="40"/>
        <end position="66"/>
    </location>
</feature>
<feature type="chain" id="PRO_5042836923" description="BPTI/Kunitz inhibitor domain-containing protein" evidence="5">
    <location>
        <begin position="23"/>
        <end position="361"/>
    </location>
</feature>
<feature type="compositionally biased region" description="Basic and acidic residues" evidence="4">
    <location>
        <begin position="40"/>
        <end position="57"/>
    </location>
</feature>
<sequence length="361" mass="40898">MKMPTTILYMLILALTIKTSWTQLQNASQTLSEVSTRDRTSSWNDFHKNNTHTHVENNESTSEMTMNTTDNRVKEILYQNFSERPERLWTSDESTRNASLHQITAGEHPHSETTFPEIMDEIKKLLDILSFPRNSDEKESSKRQRSCGLIPSPGDCLAAFPRYYFNESSNQCDCYLFGGCDEGEGSYRSIEECHQKCLPEKKEEGQSCKFVYISHFNPTTPSIHSPVLGSPYLHNASWPSIINFTSYAMNPPVSNFRPSTTDDPRVLEEQTTSNNVSPPVGNLRPTTDDPRVLEEQSTSSNVSPPVGNFRPSTTDDPRVLEEQATSYNMSTLTPVSVYQSSSKYWSPYASGPEEQIQEDEE</sequence>
<dbReference type="Pfam" id="PF00014">
    <property type="entry name" value="Kunitz_BPTI"/>
    <property type="match status" value="1"/>
</dbReference>
<dbReference type="PANTHER" id="PTHR10083">
    <property type="entry name" value="KUNITZ-TYPE PROTEASE INHIBITOR-RELATED"/>
    <property type="match status" value="1"/>
</dbReference>
<dbReference type="Gene3D" id="4.10.410.10">
    <property type="entry name" value="Pancreatic trypsin inhibitor Kunitz domain"/>
    <property type="match status" value="1"/>
</dbReference>
<accession>A0AAN9A8K0</accession>
<dbReference type="InterPro" id="IPR050098">
    <property type="entry name" value="TFPI/VKTCI-like"/>
</dbReference>
<evidence type="ECO:0000256" key="4">
    <source>
        <dbReference type="SAM" id="MobiDB-lite"/>
    </source>
</evidence>
<keyword evidence="8" id="KW-1185">Reference proteome</keyword>
<evidence type="ECO:0000256" key="2">
    <source>
        <dbReference type="ARBA" id="ARBA00022900"/>
    </source>
</evidence>
<keyword evidence="2" id="KW-0722">Serine protease inhibitor</keyword>
<keyword evidence="5" id="KW-0732">Signal</keyword>
<dbReference type="PROSITE" id="PS50279">
    <property type="entry name" value="BPTI_KUNITZ_2"/>
    <property type="match status" value="1"/>
</dbReference>
<dbReference type="SMART" id="SM00131">
    <property type="entry name" value="KU"/>
    <property type="match status" value="1"/>
</dbReference>
<evidence type="ECO:0000256" key="5">
    <source>
        <dbReference type="SAM" id="SignalP"/>
    </source>
</evidence>
<evidence type="ECO:0000256" key="3">
    <source>
        <dbReference type="ARBA" id="ARBA00023157"/>
    </source>
</evidence>
<dbReference type="PANTHER" id="PTHR10083:SF374">
    <property type="entry name" value="BPTI_KUNITZ INHIBITOR DOMAIN-CONTAINING PROTEIN"/>
    <property type="match status" value="1"/>
</dbReference>
<dbReference type="InterPro" id="IPR002223">
    <property type="entry name" value="Kunitz_BPTI"/>
</dbReference>
<name>A0AAN9A8K0_HALRR</name>